<dbReference type="GO" id="GO:0006412">
    <property type="term" value="P:translation"/>
    <property type="evidence" value="ECO:0007669"/>
    <property type="project" value="InterPro"/>
</dbReference>
<evidence type="ECO:0000256" key="3">
    <source>
        <dbReference type="ARBA" id="ARBA00022481"/>
    </source>
</evidence>
<evidence type="ECO:0000256" key="10">
    <source>
        <dbReference type="ARBA" id="ARBA00022990"/>
    </source>
</evidence>
<dbReference type="STRING" id="94237.ENSMMOP00000027041"/>
<dbReference type="InterPro" id="IPR032440">
    <property type="entry name" value="Ribosomal_uS17_N"/>
</dbReference>
<dbReference type="PANTHER" id="PTHR10744">
    <property type="entry name" value="40S RIBOSOMAL PROTEIN S11 FAMILY MEMBER"/>
    <property type="match status" value="1"/>
</dbReference>
<organism evidence="17 18">
    <name type="scientific">Mola mola</name>
    <name type="common">Ocean sunfish</name>
    <name type="synonym">Tetraodon mola</name>
    <dbReference type="NCBI Taxonomy" id="94237"/>
    <lineage>
        <taxon>Eukaryota</taxon>
        <taxon>Metazoa</taxon>
        <taxon>Chordata</taxon>
        <taxon>Craniata</taxon>
        <taxon>Vertebrata</taxon>
        <taxon>Euteleostomi</taxon>
        <taxon>Actinopterygii</taxon>
        <taxon>Neopterygii</taxon>
        <taxon>Teleostei</taxon>
        <taxon>Neoteleostei</taxon>
        <taxon>Acanthomorphata</taxon>
        <taxon>Eupercaria</taxon>
        <taxon>Tetraodontiformes</taxon>
        <taxon>Molidae</taxon>
        <taxon>Mola</taxon>
    </lineage>
</organism>
<evidence type="ECO:0000256" key="9">
    <source>
        <dbReference type="ARBA" id="ARBA00022980"/>
    </source>
</evidence>
<keyword evidence="10" id="KW-0007">Acetylation</keyword>
<dbReference type="AlphaFoldDB" id="A0A3Q3XPT9"/>
<evidence type="ECO:0000256" key="15">
    <source>
        <dbReference type="ARBA" id="ARBA00035471"/>
    </source>
</evidence>
<dbReference type="Pfam" id="PF00366">
    <property type="entry name" value="Ribosomal_S17"/>
    <property type="match status" value="1"/>
</dbReference>
<keyword evidence="3" id="KW-0488">Methylation</keyword>
<evidence type="ECO:0000256" key="11">
    <source>
        <dbReference type="ARBA" id="ARBA00023139"/>
    </source>
</evidence>
<evidence type="ECO:0000313" key="18">
    <source>
        <dbReference type="Proteomes" id="UP000261620"/>
    </source>
</evidence>
<keyword evidence="12" id="KW-0687">Ribonucleoprotein</keyword>
<dbReference type="PANTHER" id="PTHR10744:SF9">
    <property type="entry name" value="40S RIBOSOMAL PROTEIN S11-RELATED"/>
    <property type="match status" value="1"/>
</dbReference>
<dbReference type="InterPro" id="IPR000266">
    <property type="entry name" value="Ribosomal_uS17"/>
</dbReference>
<evidence type="ECO:0000256" key="7">
    <source>
        <dbReference type="ARBA" id="ARBA00022884"/>
    </source>
</evidence>
<evidence type="ECO:0000256" key="13">
    <source>
        <dbReference type="ARBA" id="ARBA00023288"/>
    </source>
</evidence>
<evidence type="ECO:0000256" key="5">
    <source>
        <dbReference type="ARBA" id="ARBA00022553"/>
    </source>
</evidence>
<evidence type="ECO:0000256" key="1">
    <source>
        <dbReference type="ARBA" id="ARBA00004496"/>
    </source>
</evidence>
<evidence type="ECO:0000256" key="12">
    <source>
        <dbReference type="ARBA" id="ARBA00023274"/>
    </source>
</evidence>
<keyword evidence="6" id="KW-0699">rRNA-binding</keyword>
<keyword evidence="8" id="KW-0164">Citrullination</keyword>
<evidence type="ECO:0000313" key="17">
    <source>
        <dbReference type="Ensembl" id="ENSMMOP00000027041.1"/>
    </source>
</evidence>
<dbReference type="FunFam" id="2.40.50.1000:FF:000008">
    <property type="entry name" value="40S ribosomal protein S11"/>
    <property type="match status" value="1"/>
</dbReference>
<dbReference type="SUPFAM" id="SSF50249">
    <property type="entry name" value="Nucleic acid-binding proteins"/>
    <property type="match status" value="1"/>
</dbReference>
<dbReference type="GO" id="GO:0019843">
    <property type="term" value="F:rRNA binding"/>
    <property type="evidence" value="ECO:0007669"/>
    <property type="project" value="UniProtKB-KW"/>
</dbReference>
<keyword evidence="11" id="KW-0564">Palmitate</keyword>
<keyword evidence="4" id="KW-0963">Cytoplasm</keyword>
<keyword evidence="7" id="KW-0694">RNA-binding</keyword>
<reference evidence="17" key="1">
    <citation type="submission" date="2025-08" db="UniProtKB">
        <authorList>
            <consortium name="Ensembl"/>
        </authorList>
    </citation>
    <scope>IDENTIFICATION</scope>
</reference>
<evidence type="ECO:0000256" key="2">
    <source>
        <dbReference type="ARBA" id="ARBA00010254"/>
    </source>
</evidence>
<keyword evidence="9" id="KW-0689">Ribosomal protein</keyword>
<keyword evidence="13" id="KW-0449">Lipoprotein</keyword>
<protein>
    <recommendedName>
        <fullName evidence="14">Small ribosomal subunit protein uS17</fullName>
    </recommendedName>
    <alternativeName>
        <fullName evidence="15">40S ribosomal protein S11</fullName>
    </alternativeName>
</protein>
<evidence type="ECO:0000256" key="6">
    <source>
        <dbReference type="ARBA" id="ARBA00022730"/>
    </source>
</evidence>
<evidence type="ECO:0000256" key="4">
    <source>
        <dbReference type="ARBA" id="ARBA00022490"/>
    </source>
</evidence>
<evidence type="ECO:0000256" key="8">
    <source>
        <dbReference type="ARBA" id="ARBA00022934"/>
    </source>
</evidence>
<comment type="subcellular location">
    <subcellularLocation>
        <location evidence="1">Cytoplasm</location>
    </subcellularLocation>
</comment>
<name>A0A3Q3XPT9_MOLML</name>
<dbReference type="GO" id="GO:0003735">
    <property type="term" value="F:structural constituent of ribosome"/>
    <property type="evidence" value="ECO:0007669"/>
    <property type="project" value="InterPro"/>
</dbReference>
<evidence type="ECO:0000259" key="16">
    <source>
        <dbReference type="Pfam" id="PF16205"/>
    </source>
</evidence>
<reference evidence="17" key="2">
    <citation type="submission" date="2025-09" db="UniProtKB">
        <authorList>
            <consortium name="Ensembl"/>
        </authorList>
    </citation>
    <scope>IDENTIFICATION</scope>
</reference>
<sequence length="171" mass="19794">MADAQTERAYQKQPTIFQNKKRVLTTDGGKEVKEKLPRYHKSVGLGFKTPREAIDGTYIDKKCPFTGNVSIRGRILSGVVTKMKMQRTIVIRRDYLHYIRKYNRFEKSWGHCDRRRMPTAQQDCEVQRAQSDKGRWSQEAIPEILDVTLNRNSTVGKLLNKQPCLNCLSSC</sequence>
<dbReference type="Proteomes" id="UP000261620">
    <property type="component" value="Unplaced"/>
</dbReference>
<dbReference type="Gene3D" id="2.40.50.1000">
    <property type="match status" value="1"/>
</dbReference>
<dbReference type="Pfam" id="PF16205">
    <property type="entry name" value="Ribosomal_S17_N"/>
    <property type="match status" value="1"/>
</dbReference>
<comment type="similarity">
    <text evidence="2">Belongs to the universal ribosomal protein uS17 family.</text>
</comment>
<feature type="domain" description="Small ribosomal subunit protein uS17 N-terminal" evidence="16">
    <location>
        <begin position="5"/>
        <end position="76"/>
    </location>
</feature>
<keyword evidence="5" id="KW-0597">Phosphoprotein</keyword>
<dbReference type="InterPro" id="IPR012340">
    <property type="entry name" value="NA-bd_OB-fold"/>
</dbReference>
<keyword evidence="18" id="KW-1185">Reference proteome</keyword>
<accession>A0A3Q3XPT9</accession>
<dbReference type="GO" id="GO:0022627">
    <property type="term" value="C:cytosolic small ribosomal subunit"/>
    <property type="evidence" value="ECO:0007669"/>
    <property type="project" value="TreeGrafter"/>
</dbReference>
<proteinExistence type="inferred from homology"/>
<dbReference type="Ensembl" id="ENSMMOT00000027500.1">
    <property type="protein sequence ID" value="ENSMMOP00000027041.1"/>
    <property type="gene ID" value="ENSMMOG00000020449.1"/>
</dbReference>
<evidence type="ECO:0000256" key="14">
    <source>
        <dbReference type="ARBA" id="ARBA00035164"/>
    </source>
</evidence>